<dbReference type="Proteomes" id="UP000280535">
    <property type="component" value="Unassembled WGS sequence"/>
</dbReference>
<evidence type="ECO:0000313" key="1">
    <source>
        <dbReference type="EMBL" id="RSI95335.1"/>
    </source>
</evidence>
<sequence length="53" mass="6286">MKIEKLSLDLETFPVLIEQSQECIVTQNLIILIYYYIDVIKNIKEKKNGILHH</sequence>
<dbReference type="EMBL" id="RJOA01000029">
    <property type="protein sequence ID" value="RSI95335.1"/>
    <property type="molecule type" value="Genomic_DNA"/>
</dbReference>
<proteinExistence type="predicted"/>
<gene>
    <name evidence="1" type="ORF">D8843_09380</name>
</gene>
<accession>A0A428DKK9</accession>
<reference evidence="1 2" key="1">
    <citation type="submission" date="2018-11" db="EMBL/GenBank/DDBJ databases">
        <title>Species Designations Belie Phenotypic and Genotypic Heterogeneity in Oral Streptococci.</title>
        <authorList>
            <person name="Velsko I."/>
        </authorList>
    </citation>
    <scope>NUCLEOTIDE SEQUENCE [LARGE SCALE GENOMIC DNA]</scope>
    <source>
        <strain evidence="1 2">BCC49</strain>
    </source>
</reference>
<protein>
    <submittedName>
        <fullName evidence="1">Uncharacterized protein</fullName>
    </submittedName>
</protein>
<name>A0A428DKK9_STRMT</name>
<comment type="caution">
    <text evidence="1">The sequence shown here is derived from an EMBL/GenBank/DDBJ whole genome shotgun (WGS) entry which is preliminary data.</text>
</comment>
<evidence type="ECO:0000313" key="2">
    <source>
        <dbReference type="Proteomes" id="UP000280535"/>
    </source>
</evidence>
<organism evidence="1 2">
    <name type="scientific">Streptococcus mitis</name>
    <dbReference type="NCBI Taxonomy" id="28037"/>
    <lineage>
        <taxon>Bacteria</taxon>
        <taxon>Bacillati</taxon>
        <taxon>Bacillota</taxon>
        <taxon>Bacilli</taxon>
        <taxon>Lactobacillales</taxon>
        <taxon>Streptococcaceae</taxon>
        <taxon>Streptococcus</taxon>
        <taxon>Streptococcus mitis group</taxon>
    </lineage>
</organism>
<dbReference type="AlphaFoldDB" id="A0A428DKK9"/>